<sequence length="48" mass="5703">MDRIWCNKTTECGEDEVYLIVNYQYADGRNGTYRVPNGHWDLNDEFNS</sequence>
<dbReference type="Proteomes" id="UP001430374">
    <property type="component" value="Unassembled WGS sequence"/>
</dbReference>
<reference evidence="1" key="1">
    <citation type="submission" date="2021-08" db="EMBL/GenBank/DDBJ databases">
        <title>Complete genome sequence of Chryseobacterium sp strain PS-8.</title>
        <authorList>
            <person name="Das S.K."/>
        </authorList>
    </citation>
    <scope>NUCLEOTIDE SEQUENCE</scope>
    <source>
        <strain evidence="1">PS-8</strain>
    </source>
</reference>
<accession>A0ABS9CAZ8</accession>
<name>A0ABS9CAZ8_9FLAO</name>
<evidence type="ECO:0000313" key="1">
    <source>
        <dbReference type="EMBL" id="MCF2221513.1"/>
    </source>
</evidence>
<dbReference type="EMBL" id="JACSGT010000003">
    <property type="protein sequence ID" value="MCF2221513.1"/>
    <property type="molecule type" value="Genomic_DNA"/>
</dbReference>
<protein>
    <submittedName>
        <fullName evidence="1">Uncharacterized protein</fullName>
    </submittedName>
</protein>
<evidence type="ECO:0000313" key="2">
    <source>
        <dbReference type="Proteomes" id="UP001430374"/>
    </source>
</evidence>
<keyword evidence="2" id="KW-1185">Reference proteome</keyword>
<organism evidence="1 2">
    <name type="scientific">Chryseobacterium indicum</name>
    <dbReference type="NCBI Taxonomy" id="2766954"/>
    <lineage>
        <taxon>Bacteria</taxon>
        <taxon>Pseudomonadati</taxon>
        <taxon>Bacteroidota</taxon>
        <taxon>Flavobacteriia</taxon>
        <taxon>Flavobacteriales</taxon>
        <taxon>Weeksellaceae</taxon>
        <taxon>Chryseobacterium group</taxon>
        <taxon>Chryseobacterium</taxon>
    </lineage>
</organism>
<comment type="caution">
    <text evidence="1">The sequence shown here is derived from an EMBL/GenBank/DDBJ whole genome shotgun (WGS) entry which is preliminary data.</text>
</comment>
<gene>
    <name evidence="1" type="ORF">H9Q08_19795</name>
</gene>
<proteinExistence type="predicted"/>
<dbReference type="RefSeq" id="WP_235132802.1">
    <property type="nucleotide sequence ID" value="NZ_JACSGT010000003.1"/>
</dbReference>